<protein>
    <recommendedName>
        <fullName evidence="1">FPL domain-containing protein</fullName>
    </recommendedName>
</protein>
<organism evidence="2 3">
    <name type="scientific">Sphenostylis stenocarpa</name>
    <dbReference type="NCBI Taxonomy" id="92480"/>
    <lineage>
        <taxon>Eukaryota</taxon>
        <taxon>Viridiplantae</taxon>
        <taxon>Streptophyta</taxon>
        <taxon>Embryophyta</taxon>
        <taxon>Tracheophyta</taxon>
        <taxon>Spermatophyta</taxon>
        <taxon>Magnoliopsida</taxon>
        <taxon>eudicotyledons</taxon>
        <taxon>Gunneridae</taxon>
        <taxon>Pentapetalae</taxon>
        <taxon>rosids</taxon>
        <taxon>fabids</taxon>
        <taxon>Fabales</taxon>
        <taxon>Fabaceae</taxon>
        <taxon>Papilionoideae</taxon>
        <taxon>50 kb inversion clade</taxon>
        <taxon>NPAAA clade</taxon>
        <taxon>indigoferoid/millettioid clade</taxon>
        <taxon>Phaseoleae</taxon>
        <taxon>Sphenostylis</taxon>
    </lineage>
</organism>
<dbReference type="EMBL" id="OY731400">
    <property type="protein sequence ID" value="CAJ1941747.1"/>
    <property type="molecule type" value="Genomic_DNA"/>
</dbReference>
<dbReference type="AlphaFoldDB" id="A0AA86VJQ4"/>
<keyword evidence="3" id="KW-1185">Reference proteome</keyword>
<dbReference type="Proteomes" id="UP001189624">
    <property type="component" value="Chromosome 3"/>
</dbReference>
<dbReference type="GO" id="GO:0016197">
    <property type="term" value="P:endosomal transport"/>
    <property type="evidence" value="ECO:0007669"/>
    <property type="project" value="TreeGrafter"/>
</dbReference>
<dbReference type="Gramene" id="rna-AYBTSS11_LOCUS10448">
    <property type="protein sequence ID" value="CAJ1941747.1"/>
    <property type="gene ID" value="gene-AYBTSS11_LOCUS10448"/>
</dbReference>
<dbReference type="Pfam" id="PF09758">
    <property type="entry name" value="FPL"/>
    <property type="match status" value="1"/>
</dbReference>
<dbReference type="GO" id="GO:0005770">
    <property type="term" value="C:late endosome"/>
    <property type="evidence" value="ECO:0007669"/>
    <property type="project" value="TreeGrafter"/>
</dbReference>
<accession>A0AA86VJQ4</accession>
<reference evidence="2" key="1">
    <citation type="submission" date="2023-10" db="EMBL/GenBank/DDBJ databases">
        <authorList>
            <person name="Domelevo Entfellner J.-B."/>
        </authorList>
    </citation>
    <scope>NUCLEOTIDE SEQUENCE</scope>
</reference>
<evidence type="ECO:0000313" key="2">
    <source>
        <dbReference type="EMBL" id="CAJ1941747.1"/>
    </source>
</evidence>
<dbReference type="InterPro" id="IPR039272">
    <property type="entry name" value="CLEC16A/TT9"/>
</dbReference>
<name>A0AA86VJQ4_9FABA</name>
<dbReference type="GO" id="GO:0005794">
    <property type="term" value="C:Golgi apparatus"/>
    <property type="evidence" value="ECO:0007669"/>
    <property type="project" value="TreeGrafter"/>
</dbReference>
<feature type="domain" description="FPL" evidence="1">
    <location>
        <begin position="67"/>
        <end position="100"/>
    </location>
</feature>
<dbReference type="InterPro" id="IPR019155">
    <property type="entry name" value="CLEC16A/TT9_N"/>
</dbReference>
<dbReference type="PANTHER" id="PTHR21481:SF4">
    <property type="entry name" value="PROTEIN TRANSPARENT TESTA 9"/>
    <property type="match status" value="1"/>
</dbReference>
<evidence type="ECO:0000259" key="1">
    <source>
        <dbReference type="Pfam" id="PF09758"/>
    </source>
</evidence>
<proteinExistence type="predicted"/>
<dbReference type="GO" id="GO:1901096">
    <property type="term" value="P:regulation of autophagosome maturation"/>
    <property type="evidence" value="ECO:0007669"/>
    <property type="project" value="TreeGrafter"/>
</dbReference>
<evidence type="ECO:0000313" key="3">
    <source>
        <dbReference type="Proteomes" id="UP001189624"/>
    </source>
</evidence>
<dbReference type="GO" id="GO:0007034">
    <property type="term" value="P:vacuolar transport"/>
    <property type="evidence" value="ECO:0007669"/>
    <property type="project" value="TreeGrafter"/>
</dbReference>
<dbReference type="PANTHER" id="PTHR21481">
    <property type="entry name" value="PROTEIN CLEC16A"/>
    <property type="match status" value="1"/>
</dbReference>
<sequence length="734" mass="82014">MEKQVMGEFVRVLKLTRTVSVPLQLLQTAKWLSSKPLVSGSDVLDIRIVKETIFEWGFLAVCSRVDEVVSFPLYVEAIRFAFHEESMVRTAVRAVTLNVYHVGDDSVNRYITSIPHKDYFSNLISFFRKQSMDLNKRLSVTQLNPGPDAISAIIAAVDEIEDNLYYFSDVVSSGIPDVGRLITDGIMMILIFPLLLPSLRVLPNNDMQDGVVPSLYLLCCILRIVKIKDLANTIAAALFYPLEAFTKSSWGKFDCFISDHGFDSDAVLVQNDCTSSNLSLREVLLAYITKGNDILVLGSLSVLAILLQTKELDESMLYWLGILPQRKQHKKLLLQALVGEGSGEEQLFSSKSSLTRDGIGTDVNVYHNKIKEQYGVSFLPSNVVISPHVHRFQVIDALVNLCCRPNISAEILWDGGWLLRQLLPYSVSEFNSNHLELLKVSYNNYASALVEEVRGIWSDFLISVLCDEWRKCKRAMESSSPRKEPSCVLLLLWKIASDGYITEGSSFAAGKRMHELVKVFVLLHQLQIFTLGRALSEQALIYPPGDLPANCRARGSGLGVSGPKAGTEVSLGNALPCRIAFERGKELHVYFLAISLGISGWLVLAEELPLKKSHGVVRSVAPLAGCNPRIDDNHATWLHLRIRGSSLPFLDPVQFKDYGKKKAKVSVDGRWTLAFRDEETCKSAFLMIVEEINFLSNEVHRRLKPLLNLETEIDLSGSSVCVLEDTSPYRTRPN</sequence>
<gene>
    <name evidence="2" type="ORF">AYBTSS11_LOCUS10448</name>
</gene>